<dbReference type="SUPFAM" id="SSF103473">
    <property type="entry name" value="MFS general substrate transporter"/>
    <property type="match status" value="1"/>
</dbReference>
<sequence length="152" mass="16967">MMQKIQSNATSRNTDGGYKLIRNCEFLSLWFVGATLNTLRWLEILAVGVVVFDITASPLYVALMVILRFLPMVFLGFLTGAIAERINRRLGLIVILFLMAFASLFFGITALSGQITLWLIGTSVMLNGLLWVLDNPVRRTLFADVVRPDQLG</sequence>
<feature type="non-terminal residue" evidence="8">
    <location>
        <position position="152"/>
    </location>
</feature>
<feature type="transmembrane region" description="Helical" evidence="7">
    <location>
        <begin position="90"/>
        <end position="109"/>
    </location>
</feature>
<keyword evidence="3" id="KW-1003">Cell membrane</keyword>
<comment type="subcellular location">
    <subcellularLocation>
        <location evidence="1">Cell membrane</location>
        <topology evidence="1">Multi-pass membrane protein</topology>
    </subcellularLocation>
</comment>
<evidence type="ECO:0000256" key="6">
    <source>
        <dbReference type="ARBA" id="ARBA00023136"/>
    </source>
</evidence>
<dbReference type="PANTHER" id="PTHR23513:SF6">
    <property type="entry name" value="MAJOR FACILITATOR SUPERFAMILY ASSOCIATED DOMAIN-CONTAINING PROTEIN"/>
    <property type="match status" value="1"/>
</dbReference>
<dbReference type="PANTHER" id="PTHR23513">
    <property type="entry name" value="INTEGRAL MEMBRANE EFFLUX PROTEIN-RELATED"/>
    <property type="match status" value="1"/>
</dbReference>
<evidence type="ECO:0000256" key="5">
    <source>
        <dbReference type="ARBA" id="ARBA00022989"/>
    </source>
</evidence>
<name>A0A382ZR94_9ZZZZ</name>
<organism evidence="8">
    <name type="scientific">marine metagenome</name>
    <dbReference type="NCBI Taxonomy" id="408172"/>
    <lineage>
        <taxon>unclassified sequences</taxon>
        <taxon>metagenomes</taxon>
        <taxon>ecological metagenomes</taxon>
    </lineage>
</organism>
<feature type="transmembrane region" description="Helical" evidence="7">
    <location>
        <begin position="59"/>
        <end position="78"/>
    </location>
</feature>
<reference evidence="8" key="1">
    <citation type="submission" date="2018-05" db="EMBL/GenBank/DDBJ databases">
        <authorList>
            <person name="Lanie J.A."/>
            <person name="Ng W.-L."/>
            <person name="Kazmierczak K.M."/>
            <person name="Andrzejewski T.M."/>
            <person name="Davidsen T.M."/>
            <person name="Wayne K.J."/>
            <person name="Tettelin H."/>
            <person name="Glass J.I."/>
            <person name="Rusch D."/>
            <person name="Podicherti R."/>
            <person name="Tsui H.-C.T."/>
            <person name="Winkler M.E."/>
        </authorList>
    </citation>
    <scope>NUCLEOTIDE SEQUENCE</scope>
</reference>
<dbReference type="GO" id="GO:0005886">
    <property type="term" value="C:plasma membrane"/>
    <property type="evidence" value="ECO:0007669"/>
    <property type="project" value="UniProtKB-SubCell"/>
</dbReference>
<dbReference type="AlphaFoldDB" id="A0A382ZR94"/>
<gene>
    <name evidence="8" type="ORF">METZ01_LOCUS450613</name>
</gene>
<keyword evidence="2" id="KW-0813">Transport</keyword>
<dbReference type="Pfam" id="PF05977">
    <property type="entry name" value="MFS_3"/>
    <property type="match status" value="1"/>
</dbReference>
<protein>
    <recommendedName>
        <fullName evidence="9">Major facilitator superfamily (MFS) profile domain-containing protein</fullName>
    </recommendedName>
</protein>
<evidence type="ECO:0000256" key="1">
    <source>
        <dbReference type="ARBA" id="ARBA00004651"/>
    </source>
</evidence>
<proteinExistence type="predicted"/>
<evidence type="ECO:0000256" key="3">
    <source>
        <dbReference type="ARBA" id="ARBA00022475"/>
    </source>
</evidence>
<accession>A0A382ZR94</accession>
<evidence type="ECO:0000256" key="4">
    <source>
        <dbReference type="ARBA" id="ARBA00022692"/>
    </source>
</evidence>
<evidence type="ECO:0000256" key="2">
    <source>
        <dbReference type="ARBA" id="ARBA00022448"/>
    </source>
</evidence>
<evidence type="ECO:0000256" key="7">
    <source>
        <dbReference type="SAM" id="Phobius"/>
    </source>
</evidence>
<keyword evidence="5 7" id="KW-1133">Transmembrane helix</keyword>
<dbReference type="InterPro" id="IPR036259">
    <property type="entry name" value="MFS_trans_sf"/>
</dbReference>
<keyword evidence="6 7" id="KW-0472">Membrane</keyword>
<dbReference type="EMBL" id="UINC01185849">
    <property type="protein sequence ID" value="SVD97759.1"/>
    <property type="molecule type" value="Genomic_DNA"/>
</dbReference>
<feature type="transmembrane region" description="Helical" evidence="7">
    <location>
        <begin position="115"/>
        <end position="133"/>
    </location>
</feature>
<dbReference type="InterPro" id="IPR010290">
    <property type="entry name" value="TM_effector"/>
</dbReference>
<keyword evidence="4 7" id="KW-0812">Transmembrane</keyword>
<evidence type="ECO:0008006" key="9">
    <source>
        <dbReference type="Google" id="ProtNLM"/>
    </source>
</evidence>
<evidence type="ECO:0000313" key="8">
    <source>
        <dbReference type="EMBL" id="SVD97759.1"/>
    </source>
</evidence>
<dbReference type="Gene3D" id="1.20.1250.20">
    <property type="entry name" value="MFS general substrate transporter like domains"/>
    <property type="match status" value="1"/>
</dbReference>